<feature type="transmembrane region" description="Helical" evidence="3">
    <location>
        <begin position="74"/>
        <end position="97"/>
    </location>
</feature>
<dbReference type="InterPro" id="IPR036514">
    <property type="entry name" value="SGNH_hydro_sf"/>
</dbReference>
<dbReference type="InterPro" id="IPR037459">
    <property type="entry name" value="RhgT-like"/>
</dbReference>
<dbReference type="AlphaFoldDB" id="A0A290Q3P4"/>
<dbReference type="SUPFAM" id="SSF50370">
    <property type="entry name" value="Ricin B-like lectins"/>
    <property type="match status" value="1"/>
</dbReference>
<reference evidence="5 6" key="1">
    <citation type="submission" date="2017-09" db="EMBL/GenBank/DDBJ databases">
        <title>Complete genome sequence of Verrucomicrobial strain HZ-65, isolated from freshwater.</title>
        <authorList>
            <person name="Choi A."/>
        </authorList>
    </citation>
    <scope>NUCLEOTIDE SEQUENCE [LARGE SCALE GENOMIC DNA]</scope>
    <source>
        <strain evidence="5 6">HZ-65</strain>
    </source>
</reference>
<dbReference type="KEGG" id="vbh:CMV30_03660"/>
<evidence type="ECO:0000259" key="4">
    <source>
        <dbReference type="SMART" id="SM00458"/>
    </source>
</evidence>
<sequence length="539" mass="56919">MFSGHTTNGGIPQSASIHPKAPASAVALAAINPCIPVKSIYSFRLDGYLMRATSRIAQIIQGSTQTLKYMGLRAYALGLALLGAVTVSTATAAPVIYTIGDSTVQTYAAGYYPRAGWGQVLQHFFDATKVTVVNKGAGGTSSRSFYNNQWPAVRDSLKAGDYVTIGFGINDSAADVERRTEPFTTFKEFLTKFVNETKAKGAIPIIVATQPRNAWNATTPPTIYPAYHDYPVASRQLAGEIGVPLIDLDKTAITLLQSVGPSYSTSFIYNHYLAGEWPNYPNGNADDVHFQEMGAIELAKLVVQGIRNLSGDANVSKLIPFLKPTYKVTFTSNNSAAGLITRTDNFPAGLTVTAYAKPNAGYAFTGWSGGVTGTKRNVTFVMGAAARTITATFMVDGSTGVIANGTYSLRNVASGKMLDNLGVSSDGATVGQWTDGTSNNQKWVVTRVSGSIYKLSCVTGGKCLDSLGNTANGASVGQWASGSSTNQQWTITVSGSNYKLTSVASGKCLDTGGGTANGSVMQLWTSGNSTNQLWQFVAP</sequence>
<gene>
    <name evidence="5" type="ORF">CMV30_03660</name>
</gene>
<dbReference type="InterPro" id="IPR044060">
    <property type="entry name" value="Bacterial_rp_domain"/>
</dbReference>
<evidence type="ECO:0000256" key="2">
    <source>
        <dbReference type="ARBA" id="ARBA00022801"/>
    </source>
</evidence>
<evidence type="ECO:0000313" key="5">
    <source>
        <dbReference type="EMBL" id="ATC63124.1"/>
    </source>
</evidence>
<comment type="similarity">
    <text evidence="1">Belongs to the 'GDSL' lipolytic enzyme family.</text>
</comment>
<dbReference type="Pfam" id="PF14200">
    <property type="entry name" value="RicinB_lectin_2"/>
    <property type="match status" value="2"/>
</dbReference>
<keyword evidence="3" id="KW-0812">Transmembrane</keyword>
<dbReference type="Pfam" id="PF13472">
    <property type="entry name" value="Lipase_GDSL_2"/>
    <property type="match status" value="1"/>
</dbReference>
<keyword evidence="3" id="KW-0472">Membrane</keyword>
<dbReference type="OrthoDB" id="9807041at2"/>
<organism evidence="5 6">
    <name type="scientific">Nibricoccus aquaticus</name>
    <dbReference type="NCBI Taxonomy" id="2576891"/>
    <lineage>
        <taxon>Bacteria</taxon>
        <taxon>Pseudomonadati</taxon>
        <taxon>Verrucomicrobiota</taxon>
        <taxon>Opitutia</taxon>
        <taxon>Opitutales</taxon>
        <taxon>Opitutaceae</taxon>
        <taxon>Nibricoccus</taxon>
    </lineage>
</organism>
<feature type="domain" description="Ricin B lectin" evidence="4">
    <location>
        <begin position="404"/>
        <end position="537"/>
    </location>
</feature>
<dbReference type="InterPro" id="IPR035992">
    <property type="entry name" value="Ricin_B-like_lectins"/>
</dbReference>
<accession>A0A290Q3P4</accession>
<evidence type="ECO:0000256" key="1">
    <source>
        <dbReference type="ARBA" id="ARBA00008668"/>
    </source>
</evidence>
<dbReference type="Gene3D" id="2.80.10.50">
    <property type="match status" value="3"/>
</dbReference>
<dbReference type="CDD" id="cd00161">
    <property type="entry name" value="beta-trefoil_Ricin-like"/>
    <property type="match status" value="1"/>
</dbReference>
<dbReference type="Pfam" id="PF18998">
    <property type="entry name" value="Flg_new_2"/>
    <property type="match status" value="1"/>
</dbReference>
<dbReference type="CDD" id="cd01821">
    <property type="entry name" value="Rhamnogalacturan_acetylesterase_like"/>
    <property type="match status" value="1"/>
</dbReference>
<dbReference type="PANTHER" id="PTHR43695">
    <property type="entry name" value="PUTATIVE (AFU_ORTHOLOGUE AFUA_2G17250)-RELATED"/>
    <property type="match status" value="1"/>
</dbReference>
<keyword evidence="2" id="KW-0378">Hydrolase</keyword>
<evidence type="ECO:0000313" key="6">
    <source>
        <dbReference type="Proteomes" id="UP000217265"/>
    </source>
</evidence>
<dbReference type="InterPro" id="IPR000772">
    <property type="entry name" value="Ricin_B_lectin"/>
</dbReference>
<dbReference type="SUPFAM" id="SSF52266">
    <property type="entry name" value="SGNH hydrolase"/>
    <property type="match status" value="1"/>
</dbReference>
<dbReference type="Proteomes" id="UP000217265">
    <property type="component" value="Chromosome"/>
</dbReference>
<dbReference type="Gene3D" id="3.40.50.1110">
    <property type="entry name" value="SGNH hydrolase"/>
    <property type="match status" value="1"/>
</dbReference>
<keyword evidence="6" id="KW-1185">Reference proteome</keyword>
<dbReference type="PANTHER" id="PTHR43695:SF1">
    <property type="entry name" value="RHAMNOGALACTURONAN ACETYLESTERASE"/>
    <property type="match status" value="1"/>
</dbReference>
<name>A0A290Q3P4_9BACT</name>
<dbReference type="EMBL" id="CP023344">
    <property type="protein sequence ID" value="ATC63124.1"/>
    <property type="molecule type" value="Genomic_DNA"/>
</dbReference>
<dbReference type="InterPro" id="IPR013830">
    <property type="entry name" value="SGNH_hydro"/>
</dbReference>
<dbReference type="GO" id="GO:0016788">
    <property type="term" value="F:hydrolase activity, acting on ester bonds"/>
    <property type="evidence" value="ECO:0007669"/>
    <property type="project" value="UniProtKB-ARBA"/>
</dbReference>
<keyword evidence="3" id="KW-1133">Transmembrane helix</keyword>
<proteinExistence type="inferred from homology"/>
<dbReference type="PROSITE" id="PS50231">
    <property type="entry name" value="RICIN_B_LECTIN"/>
    <property type="match status" value="1"/>
</dbReference>
<evidence type="ECO:0000256" key="3">
    <source>
        <dbReference type="SAM" id="Phobius"/>
    </source>
</evidence>
<protein>
    <recommendedName>
        <fullName evidence="4">Ricin B lectin domain-containing protein</fullName>
    </recommendedName>
</protein>
<dbReference type="SMART" id="SM00458">
    <property type="entry name" value="RICIN"/>
    <property type="match status" value="1"/>
</dbReference>